<organism evidence="8 9">
    <name type="scientific">Candida albicans</name>
    <name type="common">Yeast</name>
    <dbReference type="NCBI Taxonomy" id="5476"/>
    <lineage>
        <taxon>Eukaryota</taxon>
        <taxon>Fungi</taxon>
        <taxon>Dikarya</taxon>
        <taxon>Ascomycota</taxon>
        <taxon>Saccharomycotina</taxon>
        <taxon>Pichiomycetes</taxon>
        <taxon>Debaryomycetaceae</taxon>
        <taxon>Candida/Lodderomyces clade</taxon>
        <taxon>Candida</taxon>
    </lineage>
</organism>
<dbReference type="EC" id="1.1.1.179" evidence="3"/>
<dbReference type="InterPro" id="IPR036291">
    <property type="entry name" value="NAD(P)-bd_dom_sf"/>
</dbReference>
<dbReference type="PANTHER" id="PTHR22604">
    <property type="entry name" value="OXIDOREDUCTASES"/>
    <property type="match status" value="1"/>
</dbReference>
<gene>
    <name evidence="8" type="ORF">FOB64_003688</name>
</gene>
<comment type="catalytic activity">
    <reaction evidence="5">
        <text>D-xylose + NADP(+) = D-xylono-1,5-lactone + NADPH + H(+)</text>
        <dbReference type="Rhea" id="RHEA:22000"/>
        <dbReference type="ChEBI" id="CHEBI:15378"/>
        <dbReference type="ChEBI" id="CHEBI:15867"/>
        <dbReference type="ChEBI" id="CHEBI:53455"/>
        <dbReference type="ChEBI" id="CHEBI:57783"/>
        <dbReference type="ChEBI" id="CHEBI:58349"/>
        <dbReference type="EC" id="1.1.1.179"/>
    </reaction>
</comment>
<evidence type="ECO:0000256" key="1">
    <source>
        <dbReference type="ARBA" id="ARBA00010928"/>
    </source>
</evidence>
<dbReference type="InterPro" id="IPR050984">
    <property type="entry name" value="Gfo/Idh/MocA_domain"/>
</dbReference>
<dbReference type="GO" id="GO:0000166">
    <property type="term" value="F:nucleotide binding"/>
    <property type="evidence" value="ECO:0007669"/>
    <property type="project" value="InterPro"/>
</dbReference>
<dbReference type="InterPro" id="IPR055170">
    <property type="entry name" value="GFO_IDH_MocA-like_dom"/>
</dbReference>
<evidence type="ECO:0000313" key="9">
    <source>
        <dbReference type="Proteomes" id="UP000536275"/>
    </source>
</evidence>
<comment type="caution">
    <text evidence="8">The sequence shown here is derived from an EMBL/GenBank/DDBJ whole genome shotgun (WGS) entry which is preliminary data.</text>
</comment>
<dbReference type="PANTHER" id="PTHR22604:SF105">
    <property type="entry name" value="TRANS-1,2-DIHYDROBENZENE-1,2-DIOL DEHYDROGENASE"/>
    <property type="match status" value="1"/>
</dbReference>
<reference evidence="8 9" key="1">
    <citation type="submission" date="2020-03" db="EMBL/GenBank/DDBJ databases">
        <title>FDA dAtabase for Regulatory Grade micrObial Sequences (FDA-ARGOS): Supporting development and validation of Infectious Disease Dx tests.</title>
        <authorList>
            <person name="Campos J."/>
            <person name="Goldberg B."/>
            <person name="Tallon L."/>
            <person name="Sadzewicz L."/>
            <person name="Vavikolanu K."/>
            <person name="Mehta A."/>
            <person name="Aluvathingal J."/>
            <person name="Nadendla S."/>
            <person name="Nandy P."/>
            <person name="Geyer C."/>
            <person name="Yan Y."/>
            <person name="Sichtig H."/>
        </authorList>
    </citation>
    <scope>NUCLEOTIDE SEQUENCE [LARGE SCALE GENOMIC DNA]</scope>
    <source>
        <strain evidence="8 9">FDAARGOS_656</strain>
    </source>
</reference>
<dbReference type="Gene3D" id="3.40.50.720">
    <property type="entry name" value="NAD(P)-binding Rossmann-like Domain"/>
    <property type="match status" value="1"/>
</dbReference>
<proteinExistence type="inferred from homology"/>
<evidence type="ECO:0000256" key="5">
    <source>
        <dbReference type="ARBA" id="ARBA00049233"/>
    </source>
</evidence>
<evidence type="ECO:0000256" key="3">
    <source>
        <dbReference type="ARBA" id="ARBA00038984"/>
    </source>
</evidence>
<evidence type="ECO:0000256" key="2">
    <source>
        <dbReference type="ARBA" id="ARBA00023002"/>
    </source>
</evidence>
<evidence type="ECO:0000313" key="8">
    <source>
        <dbReference type="EMBL" id="KAF6068836.1"/>
    </source>
</evidence>
<dbReference type="SUPFAM" id="SSF55347">
    <property type="entry name" value="Glyceraldehyde-3-phosphate dehydrogenase-like, C-terminal domain"/>
    <property type="match status" value="1"/>
</dbReference>
<name>A0A8H6BYX4_CANAX</name>
<evidence type="ECO:0000259" key="7">
    <source>
        <dbReference type="Pfam" id="PF22725"/>
    </source>
</evidence>
<feature type="domain" description="Gfo/Idh/MocA-like oxidoreductase N-terminal" evidence="6">
    <location>
        <begin position="6"/>
        <end position="136"/>
    </location>
</feature>
<sequence length="359" mass="40704">MTVITLNWGILGAGNISSQFVHDLVLNNQRDTQFHHIVKSIGCSSHDKGLDFIKKNNITLENNFQTTPIVESYEDFYKNSDIDVVYIGTPHTFHKEQSIACLNNNKHVLCEKPVTVNKAELESILNVAKSKKKFFMEAMWTRFFPAITELKKKIYDEKVIGEIHRLFADLSYNCDISNIPLSSRIRNKDLAAGSLLDIGIYPLTYSRVLLDDSLGENHSPFQIKSFLTIDSQDQVDHLYSAIVKYQNGKHAVLTASELIDGPKAYVRLEGSQGHVEMYSDNPARAKHFKIFNAKGDEIFEYKDGSGYNGFIYEANAVAKDITEGKLSNDTMPHDESLLIMETMDQIRHENGLVYPQDEN</sequence>
<dbReference type="EMBL" id="JABWAD010000050">
    <property type="protein sequence ID" value="KAF6068836.1"/>
    <property type="molecule type" value="Genomic_DNA"/>
</dbReference>
<protein>
    <recommendedName>
        <fullName evidence="3">D-xylose 1-dehydrogenase (NADP(+), D-xylono-1,5-lactone-forming)</fullName>
        <ecNumber evidence="3">1.1.1.179</ecNumber>
    </recommendedName>
    <alternativeName>
        <fullName evidence="4">D-xylose-NADP dehydrogenase</fullName>
    </alternativeName>
</protein>
<dbReference type="AlphaFoldDB" id="A0A8H6BYX4"/>
<accession>A0A8H6BYX4</accession>
<comment type="similarity">
    <text evidence="1">Belongs to the Gfo/Idh/MocA family.</text>
</comment>
<dbReference type="SMR" id="A0A8H6BYX4"/>
<dbReference type="Gene3D" id="3.30.360.10">
    <property type="entry name" value="Dihydrodipicolinate Reductase, domain 2"/>
    <property type="match status" value="1"/>
</dbReference>
<dbReference type="Proteomes" id="UP000536275">
    <property type="component" value="Unassembled WGS sequence"/>
</dbReference>
<feature type="domain" description="GFO/IDH/MocA-like oxidoreductase" evidence="7">
    <location>
        <begin position="152"/>
        <end position="275"/>
    </location>
</feature>
<dbReference type="Pfam" id="PF22725">
    <property type="entry name" value="GFO_IDH_MocA_C3"/>
    <property type="match status" value="1"/>
</dbReference>
<keyword evidence="2" id="KW-0560">Oxidoreductase</keyword>
<dbReference type="GO" id="GO:0047837">
    <property type="term" value="F:D-xylose 1-dehydrogenase (NADP+) activity"/>
    <property type="evidence" value="ECO:0007669"/>
    <property type="project" value="UniProtKB-EC"/>
</dbReference>
<evidence type="ECO:0000256" key="4">
    <source>
        <dbReference type="ARBA" id="ARBA00042988"/>
    </source>
</evidence>
<evidence type="ECO:0000259" key="6">
    <source>
        <dbReference type="Pfam" id="PF01408"/>
    </source>
</evidence>
<dbReference type="SUPFAM" id="SSF51735">
    <property type="entry name" value="NAD(P)-binding Rossmann-fold domains"/>
    <property type="match status" value="1"/>
</dbReference>
<dbReference type="Pfam" id="PF01408">
    <property type="entry name" value="GFO_IDH_MocA"/>
    <property type="match status" value="1"/>
</dbReference>
<dbReference type="InterPro" id="IPR000683">
    <property type="entry name" value="Gfo/Idh/MocA-like_OxRdtase_N"/>
</dbReference>